<evidence type="ECO:0000313" key="3">
    <source>
        <dbReference type="Proteomes" id="UP000708208"/>
    </source>
</evidence>
<organism evidence="2 3">
    <name type="scientific">Allacma fusca</name>
    <dbReference type="NCBI Taxonomy" id="39272"/>
    <lineage>
        <taxon>Eukaryota</taxon>
        <taxon>Metazoa</taxon>
        <taxon>Ecdysozoa</taxon>
        <taxon>Arthropoda</taxon>
        <taxon>Hexapoda</taxon>
        <taxon>Collembola</taxon>
        <taxon>Symphypleona</taxon>
        <taxon>Sminthuridae</taxon>
        <taxon>Allacma</taxon>
    </lineage>
</organism>
<dbReference type="Proteomes" id="UP000708208">
    <property type="component" value="Unassembled WGS sequence"/>
</dbReference>
<comment type="caution">
    <text evidence="2">The sequence shown here is derived from an EMBL/GenBank/DDBJ whole genome shotgun (WGS) entry which is preliminary data.</text>
</comment>
<sequence>MLDIVAAWTKARLLLDFLNSWAGFEEDYKKTFFSAICPSANKSKAWRGRKIFTVLIYSYVFIPGILGSIVTYFSRTSRSALQFMIMVYLSFRLNAVELAEDAMCILEYRMITEGFDKIKQGIQMDLKFHIPNKSMVINWRHLLLT</sequence>
<dbReference type="EMBL" id="CAJVCH010518838">
    <property type="protein sequence ID" value="CAG7821708.1"/>
    <property type="molecule type" value="Genomic_DNA"/>
</dbReference>
<name>A0A8J2KRC3_9HEXA</name>
<evidence type="ECO:0000256" key="1">
    <source>
        <dbReference type="SAM" id="Phobius"/>
    </source>
</evidence>
<keyword evidence="3" id="KW-1185">Reference proteome</keyword>
<keyword evidence="1" id="KW-0812">Transmembrane</keyword>
<accession>A0A8J2KRC3</accession>
<keyword evidence="1" id="KW-1133">Transmembrane helix</keyword>
<proteinExistence type="predicted"/>
<keyword evidence="1" id="KW-0472">Membrane</keyword>
<evidence type="ECO:0000313" key="2">
    <source>
        <dbReference type="EMBL" id="CAG7821708.1"/>
    </source>
</evidence>
<protein>
    <submittedName>
        <fullName evidence="2">Uncharacterized protein</fullName>
    </submittedName>
</protein>
<dbReference type="AlphaFoldDB" id="A0A8J2KRC3"/>
<feature type="transmembrane region" description="Helical" evidence="1">
    <location>
        <begin position="51"/>
        <end position="74"/>
    </location>
</feature>
<gene>
    <name evidence="2" type="ORF">AFUS01_LOCUS32026</name>
</gene>
<reference evidence="2" key="1">
    <citation type="submission" date="2021-06" db="EMBL/GenBank/DDBJ databases">
        <authorList>
            <person name="Hodson N. C."/>
            <person name="Mongue J. A."/>
            <person name="Jaron S. K."/>
        </authorList>
    </citation>
    <scope>NUCLEOTIDE SEQUENCE</scope>
</reference>
<feature type="non-terminal residue" evidence="2">
    <location>
        <position position="1"/>
    </location>
</feature>